<evidence type="ECO:0000256" key="1">
    <source>
        <dbReference type="SAM" id="MobiDB-lite"/>
    </source>
</evidence>
<keyword evidence="2" id="KW-0472">Membrane</keyword>
<reference evidence="3 4" key="1">
    <citation type="submission" date="2024-07" db="EMBL/GenBank/DDBJ databases">
        <title>Section-level genome sequencing and comparative genomics of Aspergillus sections Usti and Cavernicolus.</title>
        <authorList>
            <consortium name="Lawrence Berkeley National Laboratory"/>
            <person name="Nybo J.L."/>
            <person name="Vesth T.C."/>
            <person name="Theobald S."/>
            <person name="Frisvad J.C."/>
            <person name="Larsen T.O."/>
            <person name="Kjaerboelling I."/>
            <person name="Rothschild-Mancinelli K."/>
            <person name="Lyhne E.K."/>
            <person name="Kogle M.E."/>
            <person name="Barry K."/>
            <person name="Clum A."/>
            <person name="Na H."/>
            <person name="Ledsgaard L."/>
            <person name="Lin J."/>
            <person name="Lipzen A."/>
            <person name="Kuo A."/>
            <person name="Riley R."/>
            <person name="Mondo S."/>
            <person name="LaButti K."/>
            <person name="Haridas S."/>
            <person name="Pangalinan J."/>
            <person name="Salamov A.A."/>
            <person name="Simmons B.A."/>
            <person name="Magnuson J.K."/>
            <person name="Chen J."/>
            <person name="Drula E."/>
            <person name="Henrissat B."/>
            <person name="Wiebenga A."/>
            <person name="Lubbers R.J."/>
            <person name="Gomes A.C."/>
            <person name="Makela M.R."/>
            <person name="Stajich J."/>
            <person name="Grigoriev I.V."/>
            <person name="Mortensen U.H."/>
            <person name="De vries R.P."/>
            <person name="Baker S.E."/>
            <person name="Andersen M.R."/>
        </authorList>
    </citation>
    <scope>NUCLEOTIDE SEQUENCE [LARGE SCALE GENOMIC DNA]</scope>
    <source>
        <strain evidence="3 4">CBS 600.67</strain>
    </source>
</reference>
<keyword evidence="4" id="KW-1185">Reference proteome</keyword>
<protein>
    <recommendedName>
        <fullName evidence="5">MARVEL domain-containing protein</fullName>
    </recommendedName>
</protein>
<name>A0ABR4J5D1_9EURO</name>
<dbReference type="Proteomes" id="UP001610335">
    <property type="component" value="Unassembled WGS sequence"/>
</dbReference>
<feature type="region of interest" description="Disordered" evidence="1">
    <location>
        <begin position="185"/>
        <end position="297"/>
    </location>
</feature>
<feature type="transmembrane region" description="Helical" evidence="2">
    <location>
        <begin position="49"/>
        <end position="69"/>
    </location>
</feature>
<feature type="compositionally biased region" description="Basic and acidic residues" evidence="1">
    <location>
        <begin position="219"/>
        <end position="237"/>
    </location>
</feature>
<organism evidence="3 4">
    <name type="scientific">Aspergillus cavernicola</name>
    <dbReference type="NCBI Taxonomy" id="176166"/>
    <lineage>
        <taxon>Eukaryota</taxon>
        <taxon>Fungi</taxon>
        <taxon>Dikarya</taxon>
        <taxon>Ascomycota</taxon>
        <taxon>Pezizomycotina</taxon>
        <taxon>Eurotiomycetes</taxon>
        <taxon>Eurotiomycetidae</taxon>
        <taxon>Eurotiales</taxon>
        <taxon>Aspergillaceae</taxon>
        <taxon>Aspergillus</taxon>
        <taxon>Aspergillus subgen. Nidulantes</taxon>
    </lineage>
</organism>
<evidence type="ECO:0000313" key="3">
    <source>
        <dbReference type="EMBL" id="KAL2835251.1"/>
    </source>
</evidence>
<keyword evidence="2" id="KW-0812">Transmembrane</keyword>
<dbReference type="EMBL" id="JBFXLS010000001">
    <property type="protein sequence ID" value="KAL2835251.1"/>
    <property type="molecule type" value="Genomic_DNA"/>
</dbReference>
<feature type="transmembrane region" description="Helical" evidence="2">
    <location>
        <begin position="90"/>
        <end position="110"/>
    </location>
</feature>
<proteinExistence type="predicted"/>
<comment type="caution">
    <text evidence="3">The sequence shown here is derived from an EMBL/GenBank/DDBJ whole genome shotgun (WGS) entry which is preliminary data.</text>
</comment>
<keyword evidence="2" id="KW-1133">Transmembrane helix</keyword>
<evidence type="ECO:0008006" key="5">
    <source>
        <dbReference type="Google" id="ProtNLM"/>
    </source>
</evidence>
<gene>
    <name evidence="3" type="ORF">BDW59DRAFT_5604</name>
</gene>
<evidence type="ECO:0000313" key="4">
    <source>
        <dbReference type="Proteomes" id="UP001610335"/>
    </source>
</evidence>
<evidence type="ECO:0000256" key="2">
    <source>
        <dbReference type="SAM" id="Phobius"/>
    </source>
</evidence>
<feature type="compositionally biased region" description="Polar residues" evidence="1">
    <location>
        <begin position="245"/>
        <end position="265"/>
    </location>
</feature>
<feature type="transmembrane region" description="Helical" evidence="2">
    <location>
        <begin position="20"/>
        <end position="43"/>
    </location>
</feature>
<feature type="transmembrane region" description="Helical" evidence="2">
    <location>
        <begin position="130"/>
        <end position="151"/>
    </location>
</feature>
<accession>A0ABR4J5D1</accession>
<sequence length="297" mass="32860">MRRNKSVKPSEYPILPFHLIRFLTFVSSLIVAIILSVFTYNLHSADHKLPWAFLVLIISAFLSLLNLTLTTTLHCCYGLSPRLSLITNSIIFVLWSISLVLLAWALSHTILTTCNATYWATSTGIAVCRIFKTLFTFNIIGVAALIASIALDIVAYRRQTRLGEYDPMAVEGHSLAEYKTQHDRDSSVLSGSFPHPSAGPNAMDDDRSPLVAAAGAGRYNDHGRTRSEEGDIGELKPVHQPPPYNSNTASGGYSDSPPEQAQYQHQHVGGRMNDYETPGYGYGQHAQQTSYDPLVYR</sequence>